<protein>
    <recommendedName>
        <fullName evidence="9">3-dehydroquinate synthase N-terminal domain-containing protein</fullName>
    </recommendedName>
</protein>
<dbReference type="Pfam" id="PF01761">
    <property type="entry name" value="DHQ_synthase"/>
    <property type="match status" value="1"/>
</dbReference>
<dbReference type="Gene3D" id="1.20.1090.10">
    <property type="entry name" value="Dehydroquinate synthase-like - alpha domain"/>
    <property type="match status" value="1"/>
</dbReference>
<dbReference type="GO" id="GO:0009073">
    <property type="term" value="P:aromatic amino acid family biosynthetic process"/>
    <property type="evidence" value="ECO:0007669"/>
    <property type="project" value="UniProtKB-KW"/>
</dbReference>
<keyword evidence="6" id="KW-0520">NAD</keyword>
<dbReference type="InterPro" id="IPR050071">
    <property type="entry name" value="Dehydroquinate_synthase"/>
</dbReference>
<evidence type="ECO:0000256" key="5">
    <source>
        <dbReference type="ARBA" id="ARBA00022833"/>
    </source>
</evidence>
<accession>W7I1M8</accession>
<evidence type="ECO:0000259" key="9">
    <source>
        <dbReference type="Pfam" id="PF01761"/>
    </source>
</evidence>
<dbReference type="CDD" id="cd08195">
    <property type="entry name" value="DHQS"/>
    <property type="match status" value="1"/>
</dbReference>
<dbReference type="SUPFAM" id="SSF56796">
    <property type="entry name" value="Dehydroquinate synthase-like"/>
    <property type="match status" value="1"/>
</dbReference>
<dbReference type="GO" id="GO:0008652">
    <property type="term" value="P:amino acid biosynthetic process"/>
    <property type="evidence" value="ECO:0007669"/>
    <property type="project" value="UniProtKB-KW"/>
</dbReference>
<reference evidence="10 11" key="1">
    <citation type="submission" date="2013-05" db="EMBL/GenBank/DDBJ databases">
        <title>Drechslerella stenobrocha genome reveals carnivorous origination and mechanical trapping mechanism of predatory fungi.</title>
        <authorList>
            <person name="Liu X."/>
            <person name="Zhang W."/>
            <person name="Liu K."/>
        </authorList>
    </citation>
    <scope>NUCLEOTIDE SEQUENCE [LARGE SCALE GENOMIC DNA]</scope>
    <source>
        <strain evidence="10 11">248</strain>
    </source>
</reference>
<sequence>MPPTYEDVTKIPILGQDSIIVGYGLLASFIARDVVSSLKSSTYVIITDTNLAPLYLDQLQESFEKELSTSPNHPRLLHYQISPGEQSKSRRTKADVEDWLLSQGCTRDTVILALGGGVIGDMIGFVAATFMRGVRFCQIPTTLLAMVDSSIGGKTAIDTPLGKNLVGSFWQPERIFVDLAVLETLPEREFINGMAEVIKTAAIWDEEAFSRLESNCDAVMESIKAKATGDGKGRFYAIRDLLMDIVVGSARVKEPS</sequence>
<keyword evidence="5" id="KW-0862">Zinc</keyword>
<dbReference type="HOGENOM" id="CLU_001201_0_0_1"/>
<dbReference type="Proteomes" id="UP000024837">
    <property type="component" value="Unassembled WGS sequence"/>
</dbReference>
<evidence type="ECO:0000256" key="6">
    <source>
        <dbReference type="ARBA" id="ARBA00023027"/>
    </source>
</evidence>
<keyword evidence="7" id="KW-0057">Aromatic amino acid biosynthesis</keyword>
<dbReference type="PANTHER" id="PTHR43622:SF7">
    <property type="entry name" value="3-DEHYDROQUINATE SYNTHASE, CHLOROPLASTIC"/>
    <property type="match status" value="1"/>
</dbReference>
<dbReference type="EMBL" id="KI966421">
    <property type="protein sequence ID" value="EWC46138.1"/>
    <property type="molecule type" value="Genomic_DNA"/>
</dbReference>
<keyword evidence="11" id="KW-1185">Reference proteome</keyword>
<keyword evidence="8" id="KW-0456">Lyase</keyword>
<evidence type="ECO:0000256" key="1">
    <source>
        <dbReference type="ARBA" id="ARBA00001947"/>
    </source>
</evidence>
<comment type="cofactor">
    <cofactor evidence="1">
        <name>Zn(2+)</name>
        <dbReference type="ChEBI" id="CHEBI:29105"/>
    </cofactor>
</comment>
<evidence type="ECO:0000256" key="7">
    <source>
        <dbReference type="ARBA" id="ARBA00023141"/>
    </source>
</evidence>
<dbReference type="AlphaFoldDB" id="W7I1M8"/>
<dbReference type="InterPro" id="IPR030960">
    <property type="entry name" value="DHQS/DOIS_N"/>
</dbReference>
<organism evidence="10 11">
    <name type="scientific">Drechslerella stenobrocha 248</name>
    <dbReference type="NCBI Taxonomy" id="1043628"/>
    <lineage>
        <taxon>Eukaryota</taxon>
        <taxon>Fungi</taxon>
        <taxon>Dikarya</taxon>
        <taxon>Ascomycota</taxon>
        <taxon>Pezizomycotina</taxon>
        <taxon>Orbiliomycetes</taxon>
        <taxon>Orbiliales</taxon>
        <taxon>Orbiliaceae</taxon>
        <taxon>Drechslerella</taxon>
    </lineage>
</organism>
<feature type="domain" description="3-dehydroquinate synthase N-terminal" evidence="9">
    <location>
        <begin position="79"/>
        <end position="191"/>
    </location>
</feature>
<dbReference type="GO" id="GO:0000166">
    <property type="term" value="F:nucleotide binding"/>
    <property type="evidence" value="ECO:0007669"/>
    <property type="project" value="UniProtKB-KW"/>
</dbReference>
<dbReference type="GO" id="GO:0003856">
    <property type="term" value="F:3-dehydroquinate synthase activity"/>
    <property type="evidence" value="ECO:0007669"/>
    <property type="project" value="TreeGrafter"/>
</dbReference>
<name>W7I1M8_9PEZI</name>
<proteinExistence type="predicted"/>
<gene>
    <name evidence="10" type="ORF">DRE_04712</name>
</gene>
<evidence type="ECO:0000313" key="10">
    <source>
        <dbReference type="EMBL" id="EWC46138.1"/>
    </source>
</evidence>
<evidence type="ECO:0000256" key="8">
    <source>
        <dbReference type="ARBA" id="ARBA00023239"/>
    </source>
</evidence>
<evidence type="ECO:0000256" key="3">
    <source>
        <dbReference type="ARBA" id="ARBA00022723"/>
    </source>
</evidence>
<evidence type="ECO:0000256" key="2">
    <source>
        <dbReference type="ARBA" id="ARBA00022605"/>
    </source>
</evidence>
<dbReference type="FunFam" id="3.40.50.1970:FF:000007">
    <property type="entry name" value="Pentafunctional AROM polypeptide"/>
    <property type="match status" value="1"/>
</dbReference>
<evidence type="ECO:0000256" key="4">
    <source>
        <dbReference type="ARBA" id="ARBA00022741"/>
    </source>
</evidence>
<keyword evidence="3" id="KW-0479">Metal-binding</keyword>
<keyword evidence="4" id="KW-0547">Nucleotide-binding</keyword>
<evidence type="ECO:0000313" key="11">
    <source>
        <dbReference type="Proteomes" id="UP000024837"/>
    </source>
</evidence>
<dbReference type="OrthoDB" id="197068at2759"/>
<keyword evidence="2" id="KW-0028">Amino-acid biosynthesis</keyword>
<dbReference type="PANTHER" id="PTHR43622">
    <property type="entry name" value="3-DEHYDROQUINATE SYNTHASE"/>
    <property type="match status" value="1"/>
</dbReference>
<dbReference type="GO" id="GO:0046872">
    <property type="term" value="F:metal ion binding"/>
    <property type="evidence" value="ECO:0007669"/>
    <property type="project" value="UniProtKB-KW"/>
</dbReference>
<dbReference type="Gene3D" id="3.40.50.1970">
    <property type="match status" value="1"/>
</dbReference>